<protein>
    <submittedName>
        <fullName evidence="3">Uncharacterized protein</fullName>
    </submittedName>
</protein>
<feature type="transmembrane region" description="Helical" evidence="2">
    <location>
        <begin position="26"/>
        <end position="52"/>
    </location>
</feature>
<evidence type="ECO:0000313" key="3">
    <source>
        <dbReference type="EMBL" id="CAG5118407.1"/>
    </source>
</evidence>
<reference evidence="3" key="1">
    <citation type="submission" date="2021-04" db="EMBL/GenBank/DDBJ databases">
        <authorList>
            <consortium name="Molecular Ecology Group"/>
        </authorList>
    </citation>
    <scope>NUCLEOTIDE SEQUENCE</scope>
</reference>
<organism evidence="3 4">
    <name type="scientific">Candidula unifasciata</name>
    <dbReference type="NCBI Taxonomy" id="100452"/>
    <lineage>
        <taxon>Eukaryota</taxon>
        <taxon>Metazoa</taxon>
        <taxon>Spiralia</taxon>
        <taxon>Lophotrochozoa</taxon>
        <taxon>Mollusca</taxon>
        <taxon>Gastropoda</taxon>
        <taxon>Heterobranchia</taxon>
        <taxon>Euthyneura</taxon>
        <taxon>Panpulmonata</taxon>
        <taxon>Eupulmonata</taxon>
        <taxon>Stylommatophora</taxon>
        <taxon>Helicina</taxon>
        <taxon>Helicoidea</taxon>
        <taxon>Geomitridae</taxon>
        <taxon>Candidula</taxon>
    </lineage>
</organism>
<proteinExistence type="predicted"/>
<keyword evidence="4" id="KW-1185">Reference proteome</keyword>
<feature type="region of interest" description="Disordered" evidence="1">
    <location>
        <begin position="99"/>
        <end position="125"/>
    </location>
</feature>
<dbReference type="AlphaFoldDB" id="A0A8S3YMK2"/>
<keyword evidence="2" id="KW-0472">Membrane</keyword>
<gene>
    <name evidence="3" type="ORF">CUNI_LOCUS3965</name>
</gene>
<evidence type="ECO:0000256" key="1">
    <source>
        <dbReference type="SAM" id="MobiDB-lite"/>
    </source>
</evidence>
<evidence type="ECO:0000313" key="4">
    <source>
        <dbReference type="Proteomes" id="UP000678393"/>
    </source>
</evidence>
<sequence length="125" mass="14262">MPDERRIKFPEGTGLLSGDSSRAQRWFVLAVEVVGKPTAVMTYFLILFYMFLVSTDFVESFVDGRPRSSTKFCNIMAAFMFAAMTLFLITVVENWTPRRHDRPNRSQQQETTSAEGDGCFITTEN</sequence>
<keyword evidence="2" id="KW-1133">Transmembrane helix</keyword>
<dbReference type="EMBL" id="CAJHNH020000549">
    <property type="protein sequence ID" value="CAG5118407.1"/>
    <property type="molecule type" value="Genomic_DNA"/>
</dbReference>
<feature type="compositionally biased region" description="Polar residues" evidence="1">
    <location>
        <begin position="105"/>
        <end position="114"/>
    </location>
</feature>
<comment type="caution">
    <text evidence="3">The sequence shown here is derived from an EMBL/GenBank/DDBJ whole genome shotgun (WGS) entry which is preliminary data.</text>
</comment>
<evidence type="ECO:0000256" key="2">
    <source>
        <dbReference type="SAM" id="Phobius"/>
    </source>
</evidence>
<accession>A0A8S3YMK2</accession>
<keyword evidence="2" id="KW-0812">Transmembrane</keyword>
<feature type="transmembrane region" description="Helical" evidence="2">
    <location>
        <begin position="72"/>
        <end position="92"/>
    </location>
</feature>
<dbReference type="Proteomes" id="UP000678393">
    <property type="component" value="Unassembled WGS sequence"/>
</dbReference>
<name>A0A8S3YMK2_9EUPU</name>